<dbReference type="KEGG" id="cput:CONPUDRAFT_168021"/>
<gene>
    <name evidence="1" type="ORF">CONPUDRAFT_168021</name>
</gene>
<dbReference type="GeneID" id="19205899"/>
<name>A0A5M3MFZ6_CONPW</name>
<evidence type="ECO:0000313" key="2">
    <source>
        <dbReference type="Proteomes" id="UP000053558"/>
    </source>
</evidence>
<accession>A0A5M3MFZ6</accession>
<comment type="caution">
    <text evidence="1">The sequence shown here is derived from an EMBL/GenBank/DDBJ whole genome shotgun (WGS) entry which is preliminary data.</text>
</comment>
<keyword evidence="2" id="KW-1185">Reference proteome</keyword>
<dbReference type="Proteomes" id="UP000053558">
    <property type="component" value="Unassembled WGS sequence"/>
</dbReference>
<organism evidence="1 2">
    <name type="scientific">Coniophora puteana (strain RWD-64-598)</name>
    <name type="common">Brown rot fungus</name>
    <dbReference type="NCBI Taxonomy" id="741705"/>
    <lineage>
        <taxon>Eukaryota</taxon>
        <taxon>Fungi</taxon>
        <taxon>Dikarya</taxon>
        <taxon>Basidiomycota</taxon>
        <taxon>Agaricomycotina</taxon>
        <taxon>Agaricomycetes</taxon>
        <taxon>Agaricomycetidae</taxon>
        <taxon>Boletales</taxon>
        <taxon>Coniophorineae</taxon>
        <taxon>Coniophoraceae</taxon>
        <taxon>Coniophora</taxon>
    </lineage>
</organism>
<reference evidence="2" key="1">
    <citation type="journal article" date="2012" name="Science">
        <title>The Paleozoic origin of enzymatic lignin decomposition reconstructed from 31 fungal genomes.</title>
        <authorList>
            <person name="Floudas D."/>
            <person name="Binder M."/>
            <person name="Riley R."/>
            <person name="Barry K."/>
            <person name="Blanchette R.A."/>
            <person name="Henrissat B."/>
            <person name="Martinez A.T."/>
            <person name="Otillar R."/>
            <person name="Spatafora J.W."/>
            <person name="Yadav J.S."/>
            <person name="Aerts A."/>
            <person name="Benoit I."/>
            <person name="Boyd A."/>
            <person name="Carlson A."/>
            <person name="Copeland A."/>
            <person name="Coutinho P.M."/>
            <person name="de Vries R.P."/>
            <person name="Ferreira P."/>
            <person name="Findley K."/>
            <person name="Foster B."/>
            <person name="Gaskell J."/>
            <person name="Glotzer D."/>
            <person name="Gorecki P."/>
            <person name="Heitman J."/>
            <person name="Hesse C."/>
            <person name="Hori C."/>
            <person name="Igarashi K."/>
            <person name="Jurgens J.A."/>
            <person name="Kallen N."/>
            <person name="Kersten P."/>
            <person name="Kohler A."/>
            <person name="Kuees U."/>
            <person name="Kumar T.K.A."/>
            <person name="Kuo A."/>
            <person name="LaButti K."/>
            <person name="Larrondo L.F."/>
            <person name="Lindquist E."/>
            <person name="Ling A."/>
            <person name="Lombard V."/>
            <person name="Lucas S."/>
            <person name="Lundell T."/>
            <person name="Martin R."/>
            <person name="McLaughlin D.J."/>
            <person name="Morgenstern I."/>
            <person name="Morin E."/>
            <person name="Murat C."/>
            <person name="Nagy L.G."/>
            <person name="Nolan M."/>
            <person name="Ohm R.A."/>
            <person name="Patyshakuliyeva A."/>
            <person name="Rokas A."/>
            <person name="Ruiz-Duenas F.J."/>
            <person name="Sabat G."/>
            <person name="Salamov A."/>
            <person name="Samejima M."/>
            <person name="Schmutz J."/>
            <person name="Slot J.C."/>
            <person name="St John F."/>
            <person name="Stenlid J."/>
            <person name="Sun H."/>
            <person name="Sun S."/>
            <person name="Syed K."/>
            <person name="Tsang A."/>
            <person name="Wiebenga A."/>
            <person name="Young D."/>
            <person name="Pisabarro A."/>
            <person name="Eastwood D.C."/>
            <person name="Martin F."/>
            <person name="Cullen D."/>
            <person name="Grigoriev I.V."/>
            <person name="Hibbett D.S."/>
        </authorList>
    </citation>
    <scope>NUCLEOTIDE SEQUENCE [LARGE SCALE GENOMIC DNA]</scope>
    <source>
        <strain evidence="2">RWD-64-598 SS2</strain>
    </source>
</reference>
<evidence type="ECO:0000313" key="1">
    <source>
        <dbReference type="EMBL" id="EIW78083.1"/>
    </source>
</evidence>
<dbReference type="RefSeq" id="XP_007772330.1">
    <property type="nucleotide sequence ID" value="XM_007774140.1"/>
</dbReference>
<dbReference type="EMBL" id="JH711583">
    <property type="protein sequence ID" value="EIW78083.1"/>
    <property type="molecule type" value="Genomic_DNA"/>
</dbReference>
<proteinExistence type="predicted"/>
<sequence length="148" mass="16649">MASILSVPWDESMCSDTPQLIKGYMVKSDAWDILVSVSCSEGLRERRSALNRQLKAGIPQTCLTALHHPVLLFSKLTAELLWTLCTESFLPEMLSARDSGIIITSLCTFALQDPQGYSDQLNDPAKKWQSLPLKLYDEDPWCLNDESR</sequence>
<protein>
    <submittedName>
        <fullName evidence="1">Uncharacterized protein</fullName>
    </submittedName>
</protein>
<dbReference type="AlphaFoldDB" id="A0A5M3MFZ6"/>